<dbReference type="Gene3D" id="3.30.1340.10">
    <property type="entry name" value="HPr-like"/>
    <property type="match status" value="1"/>
</dbReference>
<dbReference type="RefSeq" id="WP_145384138.1">
    <property type="nucleotide sequence ID" value="NZ_CP037423.1"/>
</dbReference>
<evidence type="ECO:0000256" key="5">
    <source>
        <dbReference type="SAM" id="MobiDB-lite"/>
    </source>
</evidence>
<dbReference type="InterPro" id="IPR035895">
    <property type="entry name" value="HPr-like_sf"/>
</dbReference>
<dbReference type="AlphaFoldDB" id="A0A518HHJ6"/>
<organism evidence="7 8">
    <name type="scientific">Stieleria neptunia</name>
    <dbReference type="NCBI Taxonomy" id="2527979"/>
    <lineage>
        <taxon>Bacteria</taxon>
        <taxon>Pseudomonadati</taxon>
        <taxon>Planctomycetota</taxon>
        <taxon>Planctomycetia</taxon>
        <taxon>Pirellulales</taxon>
        <taxon>Pirellulaceae</taxon>
        <taxon>Stieleria</taxon>
    </lineage>
</organism>
<gene>
    <name evidence="7" type="primary">ptsH</name>
    <name evidence="7" type="ORF">Enr13x_01030</name>
</gene>
<dbReference type="OrthoDB" id="9809047at2"/>
<dbReference type="CDD" id="cd00367">
    <property type="entry name" value="PTS-HPr_like"/>
    <property type="match status" value="1"/>
</dbReference>
<protein>
    <submittedName>
        <fullName evidence="7">Phosphocarrier protein HPr</fullName>
        <ecNumber evidence="7">2.7.11.-</ecNumber>
    </submittedName>
</protein>
<comment type="similarity">
    <text evidence="2">Belongs to the HPr family.</text>
</comment>
<dbReference type="KEGG" id="snep:Enr13x_01030"/>
<dbReference type="PRINTS" id="PR00107">
    <property type="entry name" value="PHOSPHOCPHPR"/>
</dbReference>
<evidence type="ECO:0000259" key="6">
    <source>
        <dbReference type="PROSITE" id="PS51350"/>
    </source>
</evidence>
<evidence type="ECO:0000256" key="1">
    <source>
        <dbReference type="ARBA" id="ARBA00004496"/>
    </source>
</evidence>
<keyword evidence="4" id="KW-0598">Phosphotransferase system</keyword>
<dbReference type="PROSITE" id="PS51350">
    <property type="entry name" value="PTS_HPR_DOM"/>
    <property type="match status" value="1"/>
</dbReference>
<keyword evidence="7" id="KW-0808">Transferase</keyword>
<dbReference type="InterPro" id="IPR000032">
    <property type="entry name" value="HPr-like"/>
</dbReference>
<dbReference type="GO" id="GO:0009401">
    <property type="term" value="P:phosphoenolpyruvate-dependent sugar phosphotransferase system"/>
    <property type="evidence" value="ECO:0007669"/>
    <property type="project" value="UniProtKB-KW"/>
</dbReference>
<dbReference type="GO" id="GO:0016740">
    <property type="term" value="F:transferase activity"/>
    <property type="evidence" value="ECO:0007669"/>
    <property type="project" value="UniProtKB-KW"/>
</dbReference>
<comment type="subcellular location">
    <subcellularLocation>
        <location evidence="1">Cytoplasm</location>
    </subcellularLocation>
</comment>
<sequence>MSKALCRTVVVSNPQGLHARPADLLVRMANQFESVILIGRGGEMVDCKSILSLLTLGAALGTELTLTAEGNDAENAIDSIEQFFQRGFDEAGDNDSAPTGAESSEVRETDPTSPA</sequence>
<evidence type="ECO:0000256" key="4">
    <source>
        <dbReference type="ARBA" id="ARBA00022683"/>
    </source>
</evidence>
<name>A0A518HHJ6_9BACT</name>
<feature type="compositionally biased region" description="Basic and acidic residues" evidence="5">
    <location>
        <begin position="104"/>
        <end position="115"/>
    </location>
</feature>
<feature type="region of interest" description="Disordered" evidence="5">
    <location>
        <begin position="88"/>
        <end position="115"/>
    </location>
</feature>
<dbReference type="GO" id="GO:0005737">
    <property type="term" value="C:cytoplasm"/>
    <property type="evidence" value="ECO:0007669"/>
    <property type="project" value="UniProtKB-SubCell"/>
</dbReference>
<dbReference type="InterPro" id="IPR050399">
    <property type="entry name" value="HPr"/>
</dbReference>
<evidence type="ECO:0000313" key="7">
    <source>
        <dbReference type="EMBL" id="QDV40297.1"/>
    </source>
</evidence>
<reference evidence="7 8" key="1">
    <citation type="submission" date="2019-03" db="EMBL/GenBank/DDBJ databases">
        <title>Deep-cultivation of Planctomycetes and their phenomic and genomic characterization uncovers novel biology.</title>
        <authorList>
            <person name="Wiegand S."/>
            <person name="Jogler M."/>
            <person name="Boedeker C."/>
            <person name="Pinto D."/>
            <person name="Vollmers J."/>
            <person name="Rivas-Marin E."/>
            <person name="Kohn T."/>
            <person name="Peeters S.H."/>
            <person name="Heuer A."/>
            <person name="Rast P."/>
            <person name="Oberbeckmann S."/>
            <person name="Bunk B."/>
            <person name="Jeske O."/>
            <person name="Meyerdierks A."/>
            <person name="Storesund J.E."/>
            <person name="Kallscheuer N."/>
            <person name="Luecker S."/>
            <person name="Lage O.M."/>
            <person name="Pohl T."/>
            <person name="Merkel B.J."/>
            <person name="Hornburger P."/>
            <person name="Mueller R.-W."/>
            <person name="Bruemmer F."/>
            <person name="Labrenz M."/>
            <person name="Spormann A.M."/>
            <person name="Op den Camp H."/>
            <person name="Overmann J."/>
            <person name="Amann R."/>
            <person name="Jetten M.S.M."/>
            <person name="Mascher T."/>
            <person name="Medema M.H."/>
            <person name="Devos D.P."/>
            <person name="Kaster A.-K."/>
            <person name="Ovreas L."/>
            <person name="Rohde M."/>
            <person name="Galperin M.Y."/>
            <person name="Jogler C."/>
        </authorList>
    </citation>
    <scope>NUCLEOTIDE SEQUENCE [LARGE SCALE GENOMIC DNA]</scope>
    <source>
        <strain evidence="7 8">Enr13</strain>
    </source>
</reference>
<feature type="domain" description="HPr" evidence="6">
    <location>
        <begin position="4"/>
        <end position="91"/>
    </location>
</feature>
<accession>A0A518HHJ6</accession>
<dbReference type="PANTHER" id="PTHR33705">
    <property type="entry name" value="PHOSPHOCARRIER PROTEIN HPR"/>
    <property type="match status" value="1"/>
</dbReference>
<dbReference type="EMBL" id="CP037423">
    <property type="protein sequence ID" value="QDV40297.1"/>
    <property type="molecule type" value="Genomic_DNA"/>
</dbReference>
<evidence type="ECO:0000256" key="3">
    <source>
        <dbReference type="ARBA" id="ARBA00022490"/>
    </source>
</evidence>
<dbReference type="Pfam" id="PF00381">
    <property type="entry name" value="PTS-HPr"/>
    <property type="match status" value="1"/>
</dbReference>
<dbReference type="NCBIfam" id="TIGR01003">
    <property type="entry name" value="PTS_HPr_family"/>
    <property type="match status" value="1"/>
</dbReference>
<keyword evidence="3" id="KW-0963">Cytoplasm</keyword>
<dbReference type="Proteomes" id="UP000319004">
    <property type="component" value="Chromosome"/>
</dbReference>
<evidence type="ECO:0000313" key="8">
    <source>
        <dbReference type="Proteomes" id="UP000319004"/>
    </source>
</evidence>
<dbReference type="InterPro" id="IPR002114">
    <property type="entry name" value="PTS_HPr_Ser_P_site"/>
</dbReference>
<keyword evidence="8" id="KW-1185">Reference proteome</keyword>
<evidence type="ECO:0000256" key="2">
    <source>
        <dbReference type="ARBA" id="ARBA00010736"/>
    </source>
</evidence>
<dbReference type="PROSITE" id="PS00589">
    <property type="entry name" value="PTS_HPR_SER"/>
    <property type="match status" value="1"/>
</dbReference>
<dbReference type="SUPFAM" id="SSF55594">
    <property type="entry name" value="HPr-like"/>
    <property type="match status" value="1"/>
</dbReference>
<proteinExistence type="inferred from homology"/>
<dbReference type="PANTHER" id="PTHR33705:SF2">
    <property type="entry name" value="PHOSPHOCARRIER PROTEIN NPR"/>
    <property type="match status" value="1"/>
</dbReference>
<dbReference type="EC" id="2.7.11.-" evidence="7"/>